<dbReference type="EMBL" id="CP016359">
    <property type="protein sequence ID" value="APU69020.1"/>
    <property type="molecule type" value="Genomic_DNA"/>
</dbReference>
<dbReference type="AlphaFoldDB" id="A0A1L7I605"/>
<dbReference type="Proteomes" id="UP000186230">
    <property type="component" value="Chromosome"/>
</dbReference>
<name>A0A1L7I605_9FLAO</name>
<dbReference type="STRING" id="1229726.GRFL_2296"/>
<dbReference type="KEGG" id="gfl:GRFL_2296"/>
<evidence type="ECO:0000313" key="1">
    <source>
        <dbReference type="EMBL" id="APU69020.1"/>
    </source>
</evidence>
<organism evidence="1 2">
    <name type="scientific">Christiangramia flava JLT2011</name>
    <dbReference type="NCBI Taxonomy" id="1229726"/>
    <lineage>
        <taxon>Bacteria</taxon>
        <taxon>Pseudomonadati</taxon>
        <taxon>Bacteroidota</taxon>
        <taxon>Flavobacteriia</taxon>
        <taxon>Flavobacteriales</taxon>
        <taxon>Flavobacteriaceae</taxon>
        <taxon>Christiangramia</taxon>
    </lineage>
</organism>
<sequence length="51" mass="6051">MKKKIFQTLSRFNKKVLPSYSKQRLDLQKASKLQMAIIGWKLWVTKNAIDQ</sequence>
<accession>A0A1L7I605</accession>
<evidence type="ECO:0000313" key="2">
    <source>
        <dbReference type="Proteomes" id="UP000186230"/>
    </source>
</evidence>
<gene>
    <name evidence="1" type="ORF">GRFL_2296</name>
</gene>
<proteinExistence type="predicted"/>
<protein>
    <submittedName>
        <fullName evidence="1">Uncharacterized protein</fullName>
    </submittedName>
</protein>
<dbReference type="RefSeq" id="WP_083644720.1">
    <property type="nucleotide sequence ID" value="NZ_AMRU01000009.1"/>
</dbReference>
<dbReference type="OrthoDB" id="1448648at2"/>
<keyword evidence="2" id="KW-1185">Reference proteome</keyword>
<reference evidence="1 2" key="1">
    <citation type="submission" date="2016-07" db="EMBL/GenBank/DDBJ databases">
        <title>Multi-omics approach to identify versatile polysaccharide utilization systems of a marine flavobacterium Gramella flava.</title>
        <authorList>
            <person name="Tang K."/>
        </authorList>
    </citation>
    <scope>NUCLEOTIDE SEQUENCE [LARGE SCALE GENOMIC DNA]</scope>
    <source>
        <strain evidence="1 2">JLT2011</strain>
    </source>
</reference>